<dbReference type="eggNOG" id="ENOG502S7UD">
    <property type="taxonomic scope" value="Eukaryota"/>
</dbReference>
<reference evidence="3 5" key="1">
    <citation type="journal article" date="2008" name="Science">
        <title>The Physcomitrella genome reveals evolutionary insights into the conquest of land by plants.</title>
        <authorList>
            <person name="Rensing S."/>
            <person name="Lang D."/>
            <person name="Zimmer A."/>
            <person name="Terry A."/>
            <person name="Salamov A."/>
            <person name="Shapiro H."/>
            <person name="Nishiyama T."/>
            <person name="Perroud P.-F."/>
            <person name="Lindquist E."/>
            <person name="Kamisugi Y."/>
            <person name="Tanahashi T."/>
            <person name="Sakakibara K."/>
            <person name="Fujita T."/>
            <person name="Oishi K."/>
            <person name="Shin-I T."/>
            <person name="Kuroki Y."/>
            <person name="Toyoda A."/>
            <person name="Suzuki Y."/>
            <person name="Hashimoto A."/>
            <person name="Yamaguchi K."/>
            <person name="Sugano A."/>
            <person name="Kohara Y."/>
            <person name="Fujiyama A."/>
            <person name="Anterola A."/>
            <person name="Aoki S."/>
            <person name="Ashton N."/>
            <person name="Barbazuk W.B."/>
            <person name="Barker E."/>
            <person name="Bennetzen J."/>
            <person name="Bezanilla M."/>
            <person name="Blankenship R."/>
            <person name="Cho S.H."/>
            <person name="Dutcher S."/>
            <person name="Estelle M."/>
            <person name="Fawcett J.A."/>
            <person name="Gundlach H."/>
            <person name="Hanada K."/>
            <person name="Heyl A."/>
            <person name="Hicks K.A."/>
            <person name="Hugh J."/>
            <person name="Lohr M."/>
            <person name="Mayer K."/>
            <person name="Melkozernov A."/>
            <person name="Murata T."/>
            <person name="Nelson D."/>
            <person name="Pils B."/>
            <person name="Prigge M."/>
            <person name="Reiss B."/>
            <person name="Renner T."/>
            <person name="Rombauts S."/>
            <person name="Rushton P."/>
            <person name="Sanderfoot A."/>
            <person name="Schween G."/>
            <person name="Shiu S.-H."/>
            <person name="Stueber K."/>
            <person name="Theodoulou F.L."/>
            <person name="Tu H."/>
            <person name="Van de Peer Y."/>
            <person name="Verrier P.J."/>
            <person name="Waters E."/>
            <person name="Wood A."/>
            <person name="Yang L."/>
            <person name="Cove D."/>
            <person name="Cuming A."/>
            <person name="Hasebe M."/>
            <person name="Lucas S."/>
            <person name="Mishler D.B."/>
            <person name="Reski R."/>
            <person name="Grigoriev I."/>
            <person name="Quatrano R.S."/>
            <person name="Boore J.L."/>
        </authorList>
    </citation>
    <scope>NUCLEOTIDE SEQUENCE [LARGE SCALE GENOMIC DNA]</scope>
    <source>
        <strain evidence="4 5">cv. Gransden 2004</strain>
    </source>
</reference>
<dbReference type="OMA" id="TADVPNC"/>
<evidence type="ECO:0000256" key="2">
    <source>
        <dbReference type="SAM" id="Phobius"/>
    </source>
</evidence>
<dbReference type="InterPro" id="IPR006461">
    <property type="entry name" value="PLAC_motif_containing"/>
</dbReference>
<evidence type="ECO:0000313" key="3">
    <source>
        <dbReference type="EMBL" id="PNR46762.1"/>
    </source>
</evidence>
<dbReference type="Proteomes" id="UP000006727">
    <property type="component" value="Chromosome 10"/>
</dbReference>
<dbReference type="OrthoDB" id="1045822at2759"/>
<dbReference type="EnsemblPlants" id="Pp3c10_14450V3.2">
    <property type="protein sequence ID" value="PAC:32899958.CDS.1"/>
    <property type="gene ID" value="Pp3c10_14450"/>
</dbReference>
<dbReference type="Gramene" id="Pp3c10_14450V3.1">
    <property type="protein sequence ID" value="PAC:32899957.CDS.1"/>
    <property type="gene ID" value="Pp3c10_14450"/>
</dbReference>
<dbReference type="EMBL" id="ABEU02000010">
    <property type="protein sequence ID" value="PNR46762.1"/>
    <property type="molecule type" value="Genomic_DNA"/>
</dbReference>
<dbReference type="AlphaFoldDB" id="A9TU75"/>
<gene>
    <name evidence="4" type="primary">LOC112287701</name>
    <name evidence="3" type="ORF">PHYPA_013882</name>
</gene>
<evidence type="ECO:0000256" key="1">
    <source>
        <dbReference type="SAM" id="MobiDB-lite"/>
    </source>
</evidence>
<keyword evidence="2" id="KW-0472">Membrane</keyword>
<feature type="region of interest" description="Disordered" evidence="1">
    <location>
        <begin position="1"/>
        <end position="23"/>
    </location>
</feature>
<dbReference type="Pfam" id="PF04749">
    <property type="entry name" value="PLAC8"/>
    <property type="match status" value="1"/>
</dbReference>
<dbReference type="EnsemblPlants" id="Pp3c10_14450V3.1">
    <property type="protein sequence ID" value="PAC:32899957.CDS.1"/>
    <property type="gene ID" value="Pp3c10_14450"/>
</dbReference>
<name>A9TU75_PHYPA</name>
<dbReference type="GeneID" id="112287701"/>
<protein>
    <submittedName>
        <fullName evidence="3 4">Uncharacterized protein</fullName>
    </submittedName>
</protein>
<keyword evidence="2" id="KW-1133">Transmembrane helix</keyword>
<dbReference type="NCBIfam" id="TIGR01571">
    <property type="entry name" value="A_thal_Cys_rich"/>
    <property type="match status" value="1"/>
</dbReference>
<reference evidence="3 5" key="2">
    <citation type="journal article" date="2018" name="Plant J.">
        <title>The Physcomitrella patens chromosome-scale assembly reveals moss genome structure and evolution.</title>
        <authorList>
            <person name="Lang D."/>
            <person name="Ullrich K.K."/>
            <person name="Murat F."/>
            <person name="Fuchs J."/>
            <person name="Jenkins J."/>
            <person name="Haas F.B."/>
            <person name="Piednoel M."/>
            <person name="Gundlach H."/>
            <person name="Van Bel M."/>
            <person name="Meyberg R."/>
            <person name="Vives C."/>
            <person name="Morata J."/>
            <person name="Symeonidi A."/>
            <person name="Hiss M."/>
            <person name="Muchero W."/>
            <person name="Kamisugi Y."/>
            <person name="Saleh O."/>
            <person name="Blanc G."/>
            <person name="Decker E.L."/>
            <person name="van Gessel N."/>
            <person name="Grimwood J."/>
            <person name="Hayes R.D."/>
            <person name="Graham S.W."/>
            <person name="Gunter L.E."/>
            <person name="McDaniel S.F."/>
            <person name="Hoernstein S.N.W."/>
            <person name="Larsson A."/>
            <person name="Li F.W."/>
            <person name="Perroud P.F."/>
            <person name="Phillips J."/>
            <person name="Ranjan P."/>
            <person name="Rokshar D.S."/>
            <person name="Rothfels C.J."/>
            <person name="Schneider L."/>
            <person name="Shu S."/>
            <person name="Stevenson D.W."/>
            <person name="Thummler F."/>
            <person name="Tillich M."/>
            <person name="Villarreal Aguilar J.C."/>
            <person name="Widiez T."/>
            <person name="Wong G.K."/>
            <person name="Wymore A."/>
            <person name="Zhang Y."/>
            <person name="Zimmer A.D."/>
            <person name="Quatrano R.S."/>
            <person name="Mayer K.F.X."/>
            <person name="Goodstein D."/>
            <person name="Casacuberta J.M."/>
            <person name="Vandepoele K."/>
            <person name="Reski R."/>
            <person name="Cuming A.C."/>
            <person name="Tuskan G.A."/>
            <person name="Maumus F."/>
            <person name="Salse J."/>
            <person name="Schmutz J."/>
            <person name="Rensing S.A."/>
        </authorList>
    </citation>
    <scope>NUCLEOTIDE SEQUENCE [LARGE SCALE GENOMIC DNA]</scope>
    <source>
        <strain evidence="4 5">cv. Gransden 2004</strain>
    </source>
</reference>
<dbReference type="KEGG" id="ppp:112287701"/>
<organism evidence="3">
    <name type="scientific">Physcomitrium patens</name>
    <name type="common">Spreading-leaved earth moss</name>
    <name type="synonym">Physcomitrella patens</name>
    <dbReference type="NCBI Taxonomy" id="3218"/>
    <lineage>
        <taxon>Eukaryota</taxon>
        <taxon>Viridiplantae</taxon>
        <taxon>Streptophyta</taxon>
        <taxon>Embryophyta</taxon>
        <taxon>Bryophyta</taxon>
        <taxon>Bryophytina</taxon>
        <taxon>Bryopsida</taxon>
        <taxon>Funariidae</taxon>
        <taxon>Funariales</taxon>
        <taxon>Funariaceae</taxon>
        <taxon>Physcomitrium</taxon>
    </lineage>
</organism>
<sequence>MGIYGEGGSNAPPEPVLGHPVYPPPNPYTHQGGPYAPQPSYDHMPAQAPIGGPPMVIPTALTGEWTTDLCGCCSDCDLCCQTCWCPCVSFGQITEVLDEGRSSCFVQGTIYALLCTIGVPCVYSYRWRQRLRRKYMLEKGCCGDFCLHCCCGWCAICQEHRELQNRGLDPSLGWEVAQQNYVRPMVAPTAPGVMLR</sequence>
<dbReference type="RefSeq" id="XP_024386763.1">
    <property type="nucleotide sequence ID" value="XM_024530995.2"/>
</dbReference>
<evidence type="ECO:0000313" key="4">
    <source>
        <dbReference type="EnsemblPlants" id="PAC:32899957.CDS.1"/>
    </source>
</evidence>
<dbReference type="PANTHER" id="PTHR15907">
    <property type="entry name" value="DUF614 FAMILY PROTEIN-RELATED"/>
    <property type="match status" value="1"/>
</dbReference>
<evidence type="ECO:0000313" key="5">
    <source>
        <dbReference type="Proteomes" id="UP000006727"/>
    </source>
</evidence>
<proteinExistence type="predicted"/>
<keyword evidence="5" id="KW-1185">Reference proteome</keyword>
<reference evidence="4" key="3">
    <citation type="submission" date="2020-12" db="UniProtKB">
        <authorList>
            <consortium name="EnsemblPlants"/>
        </authorList>
    </citation>
    <scope>IDENTIFICATION</scope>
</reference>
<accession>A9TU75</accession>
<dbReference type="Gramene" id="Pp3c10_14450V3.2">
    <property type="protein sequence ID" value="PAC:32899958.CDS.1"/>
    <property type="gene ID" value="Pp3c10_14450"/>
</dbReference>
<dbReference type="HOGENOM" id="CLU_083147_1_0_1"/>
<dbReference type="PaxDb" id="3218-PP1S322_40V6.1"/>
<keyword evidence="2" id="KW-0812">Transmembrane</keyword>
<feature type="transmembrane region" description="Helical" evidence="2">
    <location>
        <begin position="105"/>
        <end position="125"/>
    </location>
</feature>
<dbReference type="FunCoup" id="A9TU75">
    <property type="interactions" value="34"/>
</dbReference>